<dbReference type="SUPFAM" id="SSF48452">
    <property type="entry name" value="TPR-like"/>
    <property type="match status" value="1"/>
</dbReference>
<dbReference type="InterPro" id="IPR011990">
    <property type="entry name" value="TPR-like_helical_dom_sf"/>
</dbReference>
<keyword evidence="1" id="KW-0489">Methyltransferase</keyword>
<evidence type="ECO:0000256" key="2">
    <source>
        <dbReference type="ARBA" id="ARBA00022679"/>
    </source>
</evidence>
<dbReference type="OrthoDB" id="5166699at2"/>
<reference evidence="3 4" key="1">
    <citation type="submission" date="2019-03" db="EMBL/GenBank/DDBJ databases">
        <title>This is whole genome sequence of Paenibacillus sp MS74 strain.</title>
        <authorList>
            <person name="Trinh H.N."/>
        </authorList>
    </citation>
    <scope>NUCLEOTIDE SEQUENCE [LARGE SCALE GENOMIC DNA]</scope>
    <source>
        <strain evidence="3 4">MS74</strain>
    </source>
</reference>
<accession>A0A4V2ZSQ6</accession>
<dbReference type="Proteomes" id="UP000295636">
    <property type="component" value="Unassembled WGS sequence"/>
</dbReference>
<gene>
    <name evidence="3" type="ORF">E1757_24915</name>
</gene>
<protein>
    <recommendedName>
        <fullName evidence="5">Tetratricopeptide repeat protein</fullName>
    </recommendedName>
</protein>
<evidence type="ECO:0008006" key="5">
    <source>
        <dbReference type="Google" id="ProtNLM"/>
    </source>
</evidence>
<dbReference type="InterPro" id="IPR003788">
    <property type="entry name" value="NDUFAF7"/>
</dbReference>
<dbReference type="Gene3D" id="3.40.50.12710">
    <property type="match status" value="1"/>
</dbReference>
<dbReference type="GO" id="GO:0032259">
    <property type="term" value="P:methylation"/>
    <property type="evidence" value="ECO:0007669"/>
    <property type="project" value="UniProtKB-KW"/>
</dbReference>
<dbReference type="RefSeq" id="WP_133233268.1">
    <property type="nucleotide sequence ID" value="NZ_SMRT01000014.1"/>
</dbReference>
<organism evidence="3 4">
    <name type="scientific">Paenibacillus piri</name>
    <dbReference type="NCBI Taxonomy" id="2547395"/>
    <lineage>
        <taxon>Bacteria</taxon>
        <taxon>Bacillati</taxon>
        <taxon>Bacillota</taxon>
        <taxon>Bacilli</taxon>
        <taxon>Bacillales</taxon>
        <taxon>Paenibacillaceae</taxon>
        <taxon>Paenibacillus</taxon>
    </lineage>
</organism>
<dbReference type="EMBL" id="SMRT01000014">
    <property type="protein sequence ID" value="TDF94134.1"/>
    <property type="molecule type" value="Genomic_DNA"/>
</dbReference>
<evidence type="ECO:0000313" key="3">
    <source>
        <dbReference type="EMBL" id="TDF94134.1"/>
    </source>
</evidence>
<name>A0A4V2ZSQ6_9BACL</name>
<sequence>MEIVEETKPFAESLIWTLQRDYFKENGIQAWTNSEVPHYITNNPFLAHAYAEIVLHFLKDIKRMKSQTNEKVYLIELGGGSGRLAYRFLKYIDEFCKSVSGEFPEFCYILSDLPPKNIEFWKDHRQLQTFVERGMLDFAIFDVEKDTRIHLIHSQTTIDVQSLAQPLIVIANYFFDSIPHDLFYFDNGTAFECAVHLTCDGLTDNLSPAEQLKSVNLDYQYKAIEKFPYEQRFFNDLLELYRSSIKRSHVLIPSVGIRCLERLGHLSNEGVFLLSADKGYHLLSELDEQDEPSLVHHGSFSLTVNYHALRIFCEDQGGQTLVTPHSHQHLNLIGLLMMSNSADYIDTKAAYSRFVGRFGPDDFFSFKKHFEKYFHKMNQGQLMSIIRLSGYDAHLFKQCIPYYRKLLPKISSQDKRSMLFVIQAVWEGYYTIGEDQDLAFEIGTLLYQMDLYNEAVVFFERSLNAYGQAAPTYYNLAICCYMLANKNVLNYLDICLQLDPNHIEAATLLKTISDEGR</sequence>
<dbReference type="AlphaFoldDB" id="A0A4V2ZSQ6"/>
<evidence type="ECO:0000313" key="4">
    <source>
        <dbReference type="Proteomes" id="UP000295636"/>
    </source>
</evidence>
<dbReference type="Gene3D" id="1.25.40.10">
    <property type="entry name" value="Tetratricopeptide repeat domain"/>
    <property type="match status" value="1"/>
</dbReference>
<keyword evidence="2" id="KW-0808">Transferase</keyword>
<comment type="caution">
    <text evidence="3">The sequence shown here is derived from an EMBL/GenBank/DDBJ whole genome shotgun (WGS) entry which is preliminary data.</text>
</comment>
<dbReference type="SUPFAM" id="SSF53335">
    <property type="entry name" value="S-adenosyl-L-methionine-dependent methyltransferases"/>
    <property type="match status" value="1"/>
</dbReference>
<dbReference type="InterPro" id="IPR038375">
    <property type="entry name" value="NDUFAF7_sf"/>
</dbReference>
<dbReference type="InterPro" id="IPR029063">
    <property type="entry name" value="SAM-dependent_MTases_sf"/>
</dbReference>
<dbReference type="GO" id="GO:0008168">
    <property type="term" value="F:methyltransferase activity"/>
    <property type="evidence" value="ECO:0007669"/>
    <property type="project" value="UniProtKB-KW"/>
</dbReference>
<proteinExistence type="predicted"/>
<keyword evidence="4" id="KW-1185">Reference proteome</keyword>
<evidence type="ECO:0000256" key="1">
    <source>
        <dbReference type="ARBA" id="ARBA00022603"/>
    </source>
</evidence>
<dbReference type="Pfam" id="PF02636">
    <property type="entry name" value="Methyltransf_28"/>
    <property type="match status" value="1"/>
</dbReference>